<feature type="region of interest" description="Disordered" evidence="1">
    <location>
        <begin position="283"/>
        <end position="329"/>
    </location>
</feature>
<feature type="compositionally biased region" description="Pro residues" evidence="1">
    <location>
        <begin position="75"/>
        <end position="84"/>
    </location>
</feature>
<reference evidence="2" key="2">
    <citation type="journal article" date="2023" name="Plants (Basel)">
        <title>Annotation of the Turnera subulata (Passifloraceae) Draft Genome Reveals the S-Locus Evolved after the Divergence of Turneroideae from Passifloroideae in a Stepwise Manner.</title>
        <authorList>
            <person name="Henning P.M."/>
            <person name="Roalson E.H."/>
            <person name="Mir W."/>
            <person name="McCubbin A.G."/>
            <person name="Shore J.S."/>
        </authorList>
    </citation>
    <scope>NUCLEOTIDE SEQUENCE</scope>
    <source>
        <strain evidence="2">F60SS</strain>
    </source>
</reference>
<dbReference type="EMBL" id="JAKUCV010004081">
    <property type="protein sequence ID" value="KAJ4836542.1"/>
    <property type="molecule type" value="Genomic_DNA"/>
</dbReference>
<dbReference type="OrthoDB" id="1425988at2759"/>
<gene>
    <name evidence="2" type="ORF">Tsubulata_013587</name>
</gene>
<feature type="compositionally biased region" description="Basic residues" evidence="1">
    <location>
        <begin position="1"/>
        <end position="11"/>
    </location>
</feature>
<evidence type="ECO:0000313" key="3">
    <source>
        <dbReference type="Proteomes" id="UP001141552"/>
    </source>
</evidence>
<feature type="compositionally biased region" description="Acidic residues" evidence="1">
    <location>
        <begin position="301"/>
        <end position="311"/>
    </location>
</feature>
<reference evidence="2" key="1">
    <citation type="submission" date="2022-02" db="EMBL/GenBank/DDBJ databases">
        <authorList>
            <person name="Henning P.M."/>
            <person name="McCubbin A.G."/>
            <person name="Shore J.S."/>
        </authorList>
    </citation>
    <scope>NUCLEOTIDE SEQUENCE</scope>
    <source>
        <strain evidence="2">F60SS</strain>
        <tissue evidence="2">Leaves</tissue>
    </source>
</reference>
<proteinExistence type="predicted"/>
<organism evidence="2 3">
    <name type="scientific">Turnera subulata</name>
    <dbReference type="NCBI Taxonomy" id="218843"/>
    <lineage>
        <taxon>Eukaryota</taxon>
        <taxon>Viridiplantae</taxon>
        <taxon>Streptophyta</taxon>
        <taxon>Embryophyta</taxon>
        <taxon>Tracheophyta</taxon>
        <taxon>Spermatophyta</taxon>
        <taxon>Magnoliopsida</taxon>
        <taxon>eudicotyledons</taxon>
        <taxon>Gunneridae</taxon>
        <taxon>Pentapetalae</taxon>
        <taxon>rosids</taxon>
        <taxon>fabids</taxon>
        <taxon>Malpighiales</taxon>
        <taxon>Passifloraceae</taxon>
        <taxon>Turnera</taxon>
    </lineage>
</organism>
<protein>
    <submittedName>
        <fullName evidence="2">Uncharacterized protein</fullName>
    </submittedName>
</protein>
<evidence type="ECO:0000256" key="1">
    <source>
        <dbReference type="SAM" id="MobiDB-lite"/>
    </source>
</evidence>
<dbReference type="Proteomes" id="UP001141552">
    <property type="component" value="Unassembled WGS sequence"/>
</dbReference>
<dbReference type="AlphaFoldDB" id="A0A9Q0FTX5"/>
<comment type="caution">
    <text evidence="2">The sequence shown here is derived from an EMBL/GenBank/DDBJ whole genome shotgun (WGS) entry which is preliminary data.</text>
</comment>
<sequence>MTGKGKQKVRRQNTMPPPPPVKVPTQRSALHNLSASNENSGHSPSANNPTQNSPSASNFMPTPSIQGAPNMFVVPPDPVAPEPDAPSTSAATPNAVNSPTLQTPPATIPAVPAPSVQNDILSPFFPDSQVCVKFITETIKGHFKGPYISWKKVPEKERNQWFEEFQSAFHWPPENTPSVLRVFDHRGSVAMASGAGPNKEKEVALWVEVAGGKKKGRVYGLAGQVRLVGSTSSGFGSSGDYWEKKFEEQVKKTETLEQQLSSQSAYIKETSSRLEQLEAWMKQMQFSSSQQPTALDTGAGIDEEMDEDSEDSSTAYETGEDDEMGSEED</sequence>
<evidence type="ECO:0000313" key="2">
    <source>
        <dbReference type="EMBL" id="KAJ4836542.1"/>
    </source>
</evidence>
<feature type="compositionally biased region" description="Polar residues" evidence="1">
    <location>
        <begin position="284"/>
        <end position="294"/>
    </location>
</feature>
<keyword evidence="3" id="KW-1185">Reference proteome</keyword>
<feature type="compositionally biased region" description="Polar residues" evidence="1">
    <location>
        <begin position="25"/>
        <end position="67"/>
    </location>
</feature>
<feature type="compositionally biased region" description="Polar residues" evidence="1">
    <location>
        <begin position="87"/>
        <end position="101"/>
    </location>
</feature>
<name>A0A9Q0FTX5_9ROSI</name>
<accession>A0A9Q0FTX5</accession>
<feature type="region of interest" description="Disordered" evidence="1">
    <location>
        <begin position="1"/>
        <end position="110"/>
    </location>
</feature>
<feature type="compositionally biased region" description="Acidic residues" evidence="1">
    <location>
        <begin position="318"/>
        <end position="329"/>
    </location>
</feature>